<feature type="region of interest" description="Disordered" evidence="1">
    <location>
        <begin position="30"/>
        <end position="95"/>
    </location>
</feature>
<dbReference type="eggNOG" id="ENOG5032S3M">
    <property type="taxonomic scope" value="Bacteria"/>
</dbReference>
<protein>
    <recommendedName>
        <fullName evidence="4">Lipoprotein</fullName>
    </recommendedName>
</protein>
<keyword evidence="3" id="KW-1185">Reference proteome</keyword>
<dbReference type="HOGENOM" id="CLU_539554_0_0_0"/>
<dbReference type="KEGG" id="pbs:Plabr_0288"/>
<proteinExistence type="predicted"/>
<feature type="region of interest" description="Disordered" evidence="1">
    <location>
        <begin position="169"/>
        <end position="223"/>
    </location>
</feature>
<organism evidence="2 3">
    <name type="scientific">Rubinisphaera brasiliensis (strain ATCC 49424 / DSM 5305 / JCM 21570 / IAM 15109 / NBRC 103401 / IFAM 1448)</name>
    <name type="common">Planctomyces brasiliensis</name>
    <dbReference type="NCBI Taxonomy" id="756272"/>
    <lineage>
        <taxon>Bacteria</taxon>
        <taxon>Pseudomonadati</taxon>
        <taxon>Planctomycetota</taxon>
        <taxon>Planctomycetia</taxon>
        <taxon>Planctomycetales</taxon>
        <taxon>Planctomycetaceae</taxon>
        <taxon>Rubinisphaera</taxon>
    </lineage>
</organism>
<dbReference type="Proteomes" id="UP000006860">
    <property type="component" value="Chromosome"/>
</dbReference>
<dbReference type="OrthoDB" id="291778at2"/>
<evidence type="ECO:0000313" key="3">
    <source>
        <dbReference type="Proteomes" id="UP000006860"/>
    </source>
</evidence>
<name>F0SPL3_RUBBR</name>
<evidence type="ECO:0000256" key="1">
    <source>
        <dbReference type="SAM" id="MobiDB-lite"/>
    </source>
</evidence>
<feature type="compositionally biased region" description="Polar residues" evidence="1">
    <location>
        <begin position="169"/>
        <end position="188"/>
    </location>
</feature>
<dbReference type="EMBL" id="CP002546">
    <property type="protein sequence ID" value="ADY57917.1"/>
    <property type="molecule type" value="Genomic_DNA"/>
</dbReference>
<evidence type="ECO:0000313" key="2">
    <source>
        <dbReference type="EMBL" id="ADY57917.1"/>
    </source>
</evidence>
<dbReference type="AlphaFoldDB" id="F0SPL3"/>
<gene>
    <name evidence="2" type="ordered locus">Plabr_0288</name>
</gene>
<dbReference type="PROSITE" id="PS51257">
    <property type="entry name" value="PROKAR_LIPOPROTEIN"/>
    <property type="match status" value="1"/>
</dbReference>
<sequence length="505" mass="55940">MSVRIVGAERPLLTAALSLALTVTGCATGHSGGSGWNLSGKAKRPAADSSAEVMSEESVAEAGENPFRDPDAMQTASVSATKEKPAAGPAVSGETPRFDAATMMLIETEFKDATAEERKRWFAELKEVPPEMIPRILKMRRLTQQALQEQKDAAPALADSSIAVASNEVVQPQLSKEQEQPVSRTAARTSDYPASENRLQAVAPWDTSSEPRPNPRADQAVTPANNGIALTSATTNPNVEPATHTAGYNQPADLTSAMPSAGRELSYEEQLEQLIATTEKRIAALKPGELEEEQLDYASQHAYLRMLYLMADRQERALEAIPHLPTAEQEFWQQMFWAMSSYFDSTGIPNPSDRATHTVSQLTEANARLRERANLELRNLAFCKKIDAFGIYERFDRNEFRPGQPVLVYAEMRNFLSEPTSDGQYRTVLKSTIEIHRAGSQSGLVTRQDFAPTEDLCRNRRHDYFHSYMINIPERVTVGPHVLKLIVEDQLNRKVASYSINFTVN</sequence>
<evidence type="ECO:0008006" key="4">
    <source>
        <dbReference type="Google" id="ProtNLM"/>
    </source>
</evidence>
<dbReference type="RefSeq" id="WP_013626661.1">
    <property type="nucleotide sequence ID" value="NC_015174.1"/>
</dbReference>
<reference evidence="3" key="1">
    <citation type="submission" date="2011-02" db="EMBL/GenBank/DDBJ databases">
        <title>The complete genome of Planctomyces brasiliensis DSM 5305.</title>
        <authorList>
            <person name="Lucas S."/>
            <person name="Copeland A."/>
            <person name="Lapidus A."/>
            <person name="Bruce D."/>
            <person name="Goodwin L."/>
            <person name="Pitluck S."/>
            <person name="Kyrpides N."/>
            <person name="Mavromatis K."/>
            <person name="Pagani I."/>
            <person name="Ivanova N."/>
            <person name="Ovchinnikova G."/>
            <person name="Lu M."/>
            <person name="Detter J.C."/>
            <person name="Han C."/>
            <person name="Land M."/>
            <person name="Hauser L."/>
            <person name="Markowitz V."/>
            <person name="Cheng J.-F."/>
            <person name="Hugenholtz P."/>
            <person name="Woyke T."/>
            <person name="Wu D."/>
            <person name="Tindall B."/>
            <person name="Pomrenke H.G."/>
            <person name="Brambilla E."/>
            <person name="Klenk H.-P."/>
            <person name="Eisen J.A."/>
        </authorList>
    </citation>
    <scope>NUCLEOTIDE SEQUENCE [LARGE SCALE GENOMIC DNA]</scope>
    <source>
        <strain evidence="3">ATCC 49424 / DSM 5305 / JCM 21570 / NBRC 103401 / IFAM 1448</strain>
    </source>
</reference>
<accession>F0SPL3</accession>